<evidence type="ECO:0000313" key="1">
    <source>
        <dbReference type="EMBL" id="PON77198.1"/>
    </source>
</evidence>
<reference evidence="2" key="1">
    <citation type="submission" date="2016-06" db="EMBL/GenBank/DDBJ databases">
        <title>Parallel loss of symbiosis genes in relatives of nitrogen-fixing non-legume Parasponia.</title>
        <authorList>
            <person name="Van Velzen R."/>
            <person name="Holmer R."/>
            <person name="Bu F."/>
            <person name="Rutten L."/>
            <person name="Van Zeijl A."/>
            <person name="Liu W."/>
            <person name="Santuari L."/>
            <person name="Cao Q."/>
            <person name="Sharma T."/>
            <person name="Shen D."/>
            <person name="Roswanjaya Y."/>
            <person name="Wardhani T."/>
            <person name="Kalhor M.S."/>
            <person name="Jansen J."/>
            <person name="Van den Hoogen J."/>
            <person name="Gungor B."/>
            <person name="Hartog M."/>
            <person name="Hontelez J."/>
            <person name="Verver J."/>
            <person name="Yang W.-C."/>
            <person name="Schijlen E."/>
            <person name="Repin R."/>
            <person name="Schilthuizen M."/>
            <person name="Schranz E."/>
            <person name="Heidstra R."/>
            <person name="Miyata K."/>
            <person name="Fedorova E."/>
            <person name="Kohlen W."/>
            <person name="Bisseling T."/>
            <person name="Smit S."/>
            <person name="Geurts R."/>
        </authorList>
    </citation>
    <scope>NUCLEOTIDE SEQUENCE [LARGE SCALE GENOMIC DNA]</scope>
    <source>
        <strain evidence="2">cv. WU1-14</strain>
    </source>
</reference>
<protein>
    <submittedName>
        <fullName evidence="1">Uncharacterized protein</fullName>
    </submittedName>
</protein>
<accession>A0A2P5DV89</accession>
<gene>
    <name evidence="1" type="ORF">PanWU01x14_028170</name>
</gene>
<feature type="non-terminal residue" evidence="1">
    <location>
        <position position="1"/>
    </location>
</feature>
<dbReference type="EMBL" id="JXTB01000014">
    <property type="protein sequence ID" value="PON77198.1"/>
    <property type="molecule type" value="Genomic_DNA"/>
</dbReference>
<dbReference type="Proteomes" id="UP000237105">
    <property type="component" value="Unassembled WGS sequence"/>
</dbReference>
<sequence length="59" mass="6366">QCHRGAAIGRSGQQTFDHRWRVARDGASGLKAGSVVACPIGRWLGDFVSWGPQVKMEGN</sequence>
<organism evidence="1 2">
    <name type="scientific">Parasponia andersonii</name>
    <name type="common">Sponia andersonii</name>
    <dbReference type="NCBI Taxonomy" id="3476"/>
    <lineage>
        <taxon>Eukaryota</taxon>
        <taxon>Viridiplantae</taxon>
        <taxon>Streptophyta</taxon>
        <taxon>Embryophyta</taxon>
        <taxon>Tracheophyta</taxon>
        <taxon>Spermatophyta</taxon>
        <taxon>Magnoliopsida</taxon>
        <taxon>eudicotyledons</taxon>
        <taxon>Gunneridae</taxon>
        <taxon>Pentapetalae</taxon>
        <taxon>rosids</taxon>
        <taxon>fabids</taxon>
        <taxon>Rosales</taxon>
        <taxon>Cannabaceae</taxon>
        <taxon>Parasponia</taxon>
    </lineage>
</organism>
<keyword evidence="2" id="KW-1185">Reference proteome</keyword>
<name>A0A2P5DV89_PARAD</name>
<evidence type="ECO:0000313" key="2">
    <source>
        <dbReference type="Proteomes" id="UP000237105"/>
    </source>
</evidence>
<dbReference type="AlphaFoldDB" id="A0A2P5DV89"/>
<proteinExistence type="predicted"/>
<comment type="caution">
    <text evidence="1">The sequence shown here is derived from an EMBL/GenBank/DDBJ whole genome shotgun (WGS) entry which is preliminary data.</text>
</comment>